<evidence type="ECO:0000259" key="4">
    <source>
        <dbReference type="PROSITE" id="PS51077"/>
    </source>
</evidence>
<dbReference type="PROSITE" id="PS51078">
    <property type="entry name" value="ICLR_ED"/>
    <property type="match status" value="1"/>
</dbReference>
<sequence length="280" mass="30508">MATTDGTPHNQEADQRRRHPLARGIELITLMVDSNQDAFGVRELAGRLDVSPSTIHRLLADLEKLGLVARLPNGSYRLGLEFLRLAWTTAERYPIQAAAEETLADLKDKSGESAFFAVFDERRLAMMFARVVESPHPLRYSLPLRQWIPLHTGASGLAMLAFLPRENQESIARGTLVAATDRTPVDGDALLQRLEGIRRDGYAMTHGERIQGAIAIAAPVIGPVGAVIGSVGITLPETRFNVADSGRLADLVRQSASRVTDYLNGAWGPQTGILRGVERG</sequence>
<dbReference type="RefSeq" id="WP_207348439.1">
    <property type="nucleotide sequence ID" value="NZ_CP076456.1"/>
</dbReference>
<feature type="domain" description="IclR-ED" evidence="5">
    <location>
        <begin position="81"/>
        <end position="265"/>
    </location>
</feature>
<name>A0A975S6B6_9MICC</name>
<evidence type="ECO:0000259" key="5">
    <source>
        <dbReference type="PROSITE" id="PS51078"/>
    </source>
</evidence>
<dbReference type="AlphaFoldDB" id="A0A975S6B6"/>
<dbReference type="PANTHER" id="PTHR30136:SF24">
    <property type="entry name" value="HTH-TYPE TRANSCRIPTIONAL REPRESSOR ALLR"/>
    <property type="match status" value="1"/>
</dbReference>
<dbReference type="Proteomes" id="UP000680588">
    <property type="component" value="Chromosome"/>
</dbReference>
<dbReference type="PANTHER" id="PTHR30136">
    <property type="entry name" value="HELIX-TURN-HELIX TRANSCRIPTIONAL REGULATOR, ICLR FAMILY"/>
    <property type="match status" value="1"/>
</dbReference>
<evidence type="ECO:0000256" key="2">
    <source>
        <dbReference type="ARBA" id="ARBA00023125"/>
    </source>
</evidence>
<dbReference type="GO" id="GO:0045892">
    <property type="term" value="P:negative regulation of DNA-templated transcription"/>
    <property type="evidence" value="ECO:0007669"/>
    <property type="project" value="TreeGrafter"/>
</dbReference>
<dbReference type="PROSITE" id="PS51077">
    <property type="entry name" value="HTH_ICLR"/>
    <property type="match status" value="1"/>
</dbReference>
<evidence type="ECO:0000313" key="7">
    <source>
        <dbReference type="Proteomes" id="UP000680588"/>
    </source>
</evidence>
<dbReference type="Pfam" id="PF01614">
    <property type="entry name" value="IclR_C"/>
    <property type="match status" value="1"/>
</dbReference>
<keyword evidence="2" id="KW-0238">DNA-binding</keyword>
<reference evidence="6" key="1">
    <citation type="submission" date="2021-06" db="EMBL/GenBank/DDBJ databases">
        <title>Novel species in genus Arthrobacter.</title>
        <authorList>
            <person name="Zhang G."/>
        </authorList>
    </citation>
    <scope>NUCLEOTIDE SEQUENCE</scope>
    <source>
        <strain evidence="6">Zg-ZUI122</strain>
    </source>
</reference>
<dbReference type="SUPFAM" id="SSF46785">
    <property type="entry name" value="Winged helix' DNA-binding domain"/>
    <property type="match status" value="1"/>
</dbReference>
<feature type="domain" description="HTH iclR-type" evidence="4">
    <location>
        <begin position="18"/>
        <end position="80"/>
    </location>
</feature>
<evidence type="ECO:0000256" key="3">
    <source>
        <dbReference type="ARBA" id="ARBA00023163"/>
    </source>
</evidence>
<dbReference type="InterPro" id="IPR005471">
    <property type="entry name" value="Tscrpt_reg_IclR_N"/>
</dbReference>
<proteinExistence type="predicted"/>
<protein>
    <submittedName>
        <fullName evidence="6">IclR family transcriptional regulator</fullName>
    </submittedName>
</protein>
<dbReference type="InterPro" id="IPR014757">
    <property type="entry name" value="Tscrpt_reg_IclR_C"/>
</dbReference>
<dbReference type="CDD" id="cd00090">
    <property type="entry name" value="HTH_ARSR"/>
    <property type="match status" value="1"/>
</dbReference>
<keyword evidence="1" id="KW-0805">Transcription regulation</keyword>
<dbReference type="SMART" id="SM00346">
    <property type="entry name" value="HTH_ICLR"/>
    <property type="match status" value="1"/>
</dbReference>
<dbReference type="InterPro" id="IPR036388">
    <property type="entry name" value="WH-like_DNA-bd_sf"/>
</dbReference>
<dbReference type="GO" id="GO:0003677">
    <property type="term" value="F:DNA binding"/>
    <property type="evidence" value="ECO:0007669"/>
    <property type="project" value="UniProtKB-KW"/>
</dbReference>
<keyword evidence="7" id="KW-1185">Reference proteome</keyword>
<evidence type="ECO:0000313" key="6">
    <source>
        <dbReference type="EMBL" id="QWQ36618.1"/>
    </source>
</evidence>
<dbReference type="GO" id="GO:0003700">
    <property type="term" value="F:DNA-binding transcription factor activity"/>
    <property type="evidence" value="ECO:0007669"/>
    <property type="project" value="TreeGrafter"/>
</dbReference>
<evidence type="ECO:0000256" key="1">
    <source>
        <dbReference type="ARBA" id="ARBA00023015"/>
    </source>
</evidence>
<gene>
    <name evidence="6" type="ORF">KG104_02005</name>
</gene>
<dbReference type="SUPFAM" id="SSF55781">
    <property type="entry name" value="GAF domain-like"/>
    <property type="match status" value="1"/>
</dbReference>
<organism evidence="6 7">
    <name type="scientific">Arthrobacter sunyaminii</name>
    <dbReference type="NCBI Taxonomy" id="2816859"/>
    <lineage>
        <taxon>Bacteria</taxon>
        <taxon>Bacillati</taxon>
        <taxon>Actinomycetota</taxon>
        <taxon>Actinomycetes</taxon>
        <taxon>Micrococcales</taxon>
        <taxon>Micrococcaceae</taxon>
        <taxon>Arthrobacter</taxon>
    </lineage>
</organism>
<keyword evidence="3" id="KW-0804">Transcription</keyword>
<dbReference type="Pfam" id="PF09339">
    <property type="entry name" value="HTH_IclR"/>
    <property type="match status" value="1"/>
</dbReference>
<dbReference type="Gene3D" id="3.30.450.40">
    <property type="match status" value="1"/>
</dbReference>
<dbReference type="InterPro" id="IPR050707">
    <property type="entry name" value="HTH_MetabolicPath_Reg"/>
</dbReference>
<accession>A0A975S6B6</accession>
<dbReference type="InterPro" id="IPR029016">
    <property type="entry name" value="GAF-like_dom_sf"/>
</dbReference>
<dbReference type="Gene3D" id="1.10.10.10">
    <property type="entry name" value="Winged helix-like DNA-binding domain superfamily/Winged helix DNA-binding domain"/>
    <property type="match status" value="1"/>
</dbReference>
<dbReference type="KEGG" id="asun:KG104_02005"/>
<dbReference type="InterPro" id="IPR011991">
    <property type="entry name" value="ArsR-like_HTH"/>
</dbReference>
<dbReference type="InterPro" id="IPR036390">
    <property type="entry name" value="WH_DNA-bd_sf"/>
</dbReference>
<dbReference type="EMBL" id="CP076456">
    <property type="protein sequence ID" value="QWQ36618.1"/>
    <property type="molecule type" value="Genomic_DNA"/>
</dbReference>